<reference evidence="1 2" key="1">
    <citation type="submission" date="2016-10" db="EMBL/GenBank/DDBJ databases">
        <authorList>
            <person name="de Groot N.N."/>
        </authorList>
    </citation>
    <scope>NUCLEOTIDE SEQUENCE [LARGE SCALE GENOMIC DNA]</scope>
    <source>
        <strain evidence="1 2">DSM 17794</strain>
    </source>
</reference>
<dbReference type="AlphaFoldDB" id="A0A1I4YAT5"/>
<dbReference type="Proteomes" id="UP000199153">
    <property type="component" value="Unassembled WGS sequence"/>
</dbReference>
<proteinExistence type="predicted"/>
<dbReference type="STRING" id="287099.SAMN05660413_00667"/>
<sequence>MKEVLFFYSGRVNTPRLTSLVNVVKFENVFNYNAQWACPGELYSCFFLGFFSDIGPRR</sequence>
<dbReference type="EMBL" id="FOVL01000002">
    <property type="protein sequence ID" value="SFN35141.1"/>
    <property type="molecule type" value="Genomic_DNA"/>
</dbReference>
<gene>
    <name evidence="1" type="ORF">SAMN05660413_00667</name>
</gene>
<organism evidence="1 2">
    <name type="scientific">Salegentibacter flavus</name>
    <dbReference type="NCBI Taxonomy" id="287099"/>
    <lineage>
        <taxon>Bacteria</taxon>
        <taxon>Pseudomonadati</taxon>
        <taxon>Bacteroidota</taxon>
        <taxon>Flavobacteriia</taxon>
        <taxon>Flavobacteriales</taxon>
        <taxon>Flavobacteriaceae</taxon>
        <taxon>Salegentibacter</taxon>
    </lineage>
</organism>
<name>A0A1I4YAT5_9FLAO</name>
<evidence type="ECO:0000313" key="1">
    <source>
        <dbReference type="EMBL" id="SFN35141.1"/>
    </source>
</evidence>
<protein>
    <submittedName>
        <fullName evidence="1">Uncharacterized protein</fullName>
    </submittedName>
</protein>
<evidence type="ECO:0000313" key="2">
    <source>
        <dbReference type="Proteomes" id="UP000199153"/>
    </source>
</evidence>
<keyword evidence="2" id="KW-1185">Reference proteome</keyword>
<accession>A0A1I4YAT5</accession>